<name>A0A326TYV6_THEHA</name>
<dbReference type="InterPro" id="IPR002765">
    <property type="entry name" value="UPF0145_YbjQ-like"/>
</dbReference>
<dbReference type="Proteomes" id="UP000248806">
    <property type="component" value="Unassembled WGS sequence"/>
</dbReference>
<protein>
    <recommendedName>
        <fullName evidence="2">UPF0145 protein EI42_05461</fullName>
    </recommendedName>
</protein>
<dbReference type="PANTHER" id="PTHR34068">
    <property type="entry name" value="UPF0145 PROTEIN YBJQ"/>
    <property type="match status" value="1"/>
</dbReference>
<gene>
    <name evidence="3" type="ORF">EI42_05461</name>
</gene>
<dbReference type="EMBL" id="QKUF01000033">
    <property type="protein sequence ID" value="PZW22439.1"/>
    <property type="molecule type" value="Genomic_DNA"/>
</dbReference>
<dbReference type="SUPFAM" id="SSF117782">
    <property type="entry name" value="YbjQ-like"/>
    <property type="match status" value="1"/>
</dbReference>
<dbReference type="Pfam" id="PF01906">
    <property type="entry name" value="YbjQ_1"/>
    <property type="match status" value="1"/>
</dbReference>
<proteinExistence type="inferred from homology"/>
<sequence>MLLTTTSTVEGMHVHQYLGLVEGEAILGANVFKDFFASITDIVGGRSAAYEEELRKAKQIAMQEMIAEAQRRGANAIIGIDIDYESISGGGSGNMLMVSVSGTAVVVGQ</sequence>
<dbReference type="AlphaFoldDB" id="A0A326TYV6"/>
<evidence type="ECO:0000313" key="4">
    <source>
        <dbReference type="Proteomes" id="UP000248806"/>
    </source>
</evidence>
<dbReference type="InterPro" id="IPR035439">
    <property type="entry name" value="UPF0145_dom_sf"/>
</dbReference>
<keyword evidence="4" id="KW-1185">Reference proteome</keyword>
<evidence type="ECO:0000313" key="3">
    <source>
        <dbReference type="EMBL" id="PZW22439.1"/>
    </source>
</evidence>
<dbReference type="PANTHER" id="PTHR34068:SF1">
    <property type="entry name" value="UPF0145 PROTEIN YBJQ"/>
    <property type="match status" value="1"/>
</dbReference>
<reference evidence="3 4" key="1">
    <citation type="submission" date="2018-06" db="EMBL/GenBank/DDBJ databases">
        <title>Genomic Encyclopedia of Archaeal and Bacterial Type Strains, Phase II (KMG-II): from individual species to whole genera.</title>
        <authorList>
            <person name="Goeker M."/>
        </authorList>
    </citation>
    <scope>NUCLEOTIDE SEQUENCE [LARGE SCALE GENOMIC DNA]</scope>
    <source>
        <strain evidence="3 4">ATCC BAA-1881</strain>
    </source>
</reference>
<organism evidence="3 4">
    <name type="scientific">Thermosporothrix hazakensis</name>
    <dbReference type="NCBI Taxonomy" id="644383"/>
    <lineage>
        <taxon>Bacteria</taxon>
        <taxon>Bacillati</taxon>
        <taxon>Chloroflexota</taxon>
        <taxon>Ktedonobacteria</taxon>
        <taxon>Ktedonobacterales</taxon>
        <taxon>Thermosporotrichaceae</taxon>
        <taxon>Thermosporothrix</taxon>
    </lineage>
</organism>
<comment type="caution">
    <text evidence="3">The sequence shown here is derived from an EMBL/GenBank/DDBJ whole genome shotgun (WGS) entry which is preliminary data.</text>
</comment>
<comment type="similarity">
    <text evidence="1 2">Belongs to the UPF0145 family.</text>
</comment>
<evidence type="ECO:0000256" key="2">
    <source>
        <dbReference type="HAMAP-Rule" id="MF_00338"/>
    </source>
</evidence>
<dbReference type="OrthoDB" id="9796448at2"/>
<evidence type="ECO:0000256" key="1">
    <source>
        <dbReference type="ARBA" id="ARBA00010751"/>
    </source>
</evidence>
<dbReference type="RefSeq" id="WP_111325714.1">
    <property type="nucleotide sequence ID" value="NZ_BIFX01000001.1"/>
</dbReference>
<accession>A0A326TYV6</accession>
<dbReference type="HAMAP" id="MF_00338">
    <property type="entry name" value="UPF0145"/>
    <property type="match status" value="1"/>
</dbReference>
<dbReference type="Gene3D" id="3.30.110.70">
    <property type="entry name" value="Hypothetical protein apc22750. Chain B"/>
    <property type="match status" value="1"/>
</dbReference>